<protein>
    <submittedName>
        <fullName evidence="1">Uncharacterized protein</fullName>
    </submittedName>
</protein>
<dbReference type="EMBL" id="QJRN01000027">
    <property type="protein sequence ID" value="PYC29727.1"/>
    <property type="molecule type" value="Genomic_DNA"/>
</dbReference>
<sequence>MPARNLTMRQSDQPRIENALGLPSQTYNFHTNQIGTPQEMTDVGGLEVSRVIQSMRRTLSQNRMEQNLCFQGGITFGKED</sequence>
<gene>
    <name evidence="1" type="ORF">DMX08_29110</name>
</gene>
<evidence type="ECO:0000313" key="2">
    <source>
        <dbReference type="Proteomes" id="UP000248188"/>
    </source>
</evidence>
<organism evidence="1 2">
    <name type="scientific">Pseudomonas protegens</name>
    <dbReference type="NCBI Taxonomy" id="380021"/>
    <lineage>
        <taxon>Bacteria</taxon>
        <taxon>Pseudomonadati</taxon>
        <taxon>Pseudomonadota</taxon>
        <taxon>Gammaproteobacteria</taxon>
        <taxon>Pseudomonadales</taxon>
        <taxon>Pseudomonadaceae</taxon>
        <taxon>Pseudomonas</taxon>
    </lineage>
</organism>
<evidence type="ECO:0000313" key="1">
    <source>
        <dbReference type="EMBL" id="PYC29727.1"/>
    </source>
</evidence>
<dbReference type="Proteomes" id="UP000248188">
    <property type="component" value="Unassembled WGS sequence"/>
</dbReference>
<proteinExistence type="predicted"/>
<reference evidence="1 2" key="1">
    <citation type="submission" date="2018-06" db="EMBL/GenBank/DDBJ databases">
        <title>Pseudomonas diversity within urban Lake Michigan freshwaters.</title>
        <authorList>
            <person name="Batrich M."/>
            <person name="Hatzopoulos T."/>
            <person name="Putonti C."/>
        </authorList>
    </citation>
    <scope>NUCLEOTIDE SEQUENCE [LARGE SCALE GENOMIC DNA]</scope>
    <source>
        <strain evidence="1 2">MB-090624</strain>
    </source>
</reference>
<accession>A0A9Q6IAN2</accession>
<name>A0A9Q6IAN2_9PSED</name>
<dbReference type="AlphaFoldDB" id="A0A9Q6IAN2"/>
<comment type="caution">
    <text evidence="1">The sequence shown here is derived from an EMBL/GenBank/DDBJ whole genome shotgun (WGS) entry which is preliminary data.</text>
</comment>